<evidence type="ECO:0000313" key="4">
    <source>
        <dbReference type="EMBL" id="MBG8556423.1"/>
    </source>
</evidence>
<name>A0ABS0L9N2_9BACT</name>
<keyword evidence="5" id="KW-1185">Reference proteome</keyword>
<evidence type="ECO:0000259" key="3">
    <source>
        <dbReference type="Pfam" id="PF13649"/>
    </source>
</evidence>
<dbReference type="SUPFAM" id="SSF53335">
    <property type="entry name" value="S-adenosyl-L-methionine-dependent methyltransferases"/>
    <property type="match status" value="1"/>
</dbReference>
<dbReference type="Proteomes" id="UP000601099">
    <property type="component" value="Unassembled WGS sequence"/>
</dbReference>
<accession>A0ABS0L9N2</accession>
<evidence type="ECO:0000256" key="2">
    <source>
        <dbReference type="SAM" id="MobiDB-lite"/>
    </source>
</evidence>
<dbReference type="EMBL" id="JADWYK010000027">
    <property type="protein sequence ID" value="MBG8556423.1"/>
    <property type="molecule type" value="Genomic_DNA"/>
</dbReference>
<dbReference type="CDD" id="cd02440">
    <property type="entry name" value="AdoMet_MTases"/>
    <property type="match status" value="1"/>
</dbReference>
<feature type="domain" description="Methyltransferase" evidence="3">
    <location>
        <begin position="61"/>
        <end position="147"/>
    </location>
</feature>
<reference evidence="4 5" key="1">
    <citation type="submission" date="2020-11" db="EMBL/GenBank/DDBJ databases">
        <title>Hymenobacter sp.</title>
        <authorList>
            <person name="Kim M.K."/>
        </authorList>
    </citation>
    <scope>NUCLEOTIDE SEQUENCE [LARGE SCALE GENOMIC DNA]</scope>
    <source>
        <strain evidence="4 5">BT594</strain>
    </source>
</reference>
<dbReference type="InterPro" id="IPR029063">
    <property type="entry name" value="SAM-dependent_MTases_sf"/>
</dbReference>
<evidence type="ECO:0000256" key="1">
    <source>
        <dbReference type="ARBA" id="ARBA00022679"/>
    </source>
</evidence>
<evidence type="ECO:0000313" key="5">
    <source>
        <dbReference type="Proteomes" id="UP000601099"/>
    </source>
</evidence>
<dbReference type="PANTHER" id="PTHR43861">
    <property type="entry name" value="TRANS-ACONITATE 2-METHYLTRANSFERASE-RELATED"/>
    <property type="match status" value="1"/>
</dbReference>
<comment type="caution">
    <text evidence="4">The sequence shown here is derived from an EMBL/GenBank/DDBJ whole genome shotgun (WGS) entry which is preliminary data.</text>
</comment>
<feature type="region of interest" description="Disordered" evidence="2">
    <location>
        <begin position="1"/>
        <end position="21"/>
    </location>
</feature>
<organism evidence="4 5">
    <name type="scientific">Hymenobacter guriensis</name>
    <dbReference type="NCBI Taxonomy" id="2793065"/>
    <lineage>
        <taxon>Bacteria</taxon>
        <taxon>Pseudomonadati</taxon>
        <taxon>Bacteroidota</taxon>
        <taxon>Cytophagia</taxon>
        <taxon>Cytophagales</taxon>
        <taxon>Hymenobacteraceae</taxon>
        <taxon>Hymenobacter</taxon>
    </lineage>
</organism>
<dbReference type="RefSeq" id="WP_196957441.1">
    <property type="nucleotide sequence ID" value="NZ_JADWYK010000027.1"/>
</dbReference>
<proteinExistence type="predicted"/>
<gene>
    <name evidence="4" type="ORF">I5L79_22950</name>
</gene>
<keyword evidence="1" id="KW-0808">Transferase</keyword>
<dbReference type="Gene3D" id="3.40.50.150">
    <property type="entry name" value="Vaccinia Virus protein VP39"/>
    <property type="match status" value="1"/>
</dbReference>
<dbReference type="GO" id="GO:0032259">
    <property type="term" value="P:methylation"/>
    <property type="evidence" value="ECO:0007669"/>
    <property type="project" value="UniProtKB-KW"/>
</dbReference>
<sequence>MAAFCLPPLPPNPTPAQQREQERARWNHYLLDATWRSTRFNSQPNALLQEAVLGVPPGVALDVNMGEGRNALYLAGLGWQVTGIDLADQALAFAQQRAIQLGVALTTVVGDANTYDWGTSSQDLILLCYADESAHLERVQAALRPGGLLVLENFHADVNQTWQMPPDHRVGFASNELPDLYRTAGFQIVRYEEPVAVADFTRETHRLVRLVARKNNKA</sequence>
<dbReference type="Pfam" id="PF13649">
    <property type="entry name" value="Methyltransf_25"/>
    <property type="match status" value="1"/>
</dbReference>
<keyword evidence="4" id="KW-0489">Methyltransferase</keyword>
<dbReference type="GO" id="GO:0008168">
    <property type="term" value="F:methyltransferase activity"/>
    <property type="evidence" value="ECO:0007669"/>
    <property type="project" value="UniProtKB-KW"/>
</dbReference>
<dbReference type="InterPro" id="IPR041698">
    <property type="entry name" value="Methyltransf_25"/>
</dbReference>
<protein>
    <submittedName>
        <fullName evidence="4">Methyltransferase domain-containing protein</fullName>
    </submittedName>
</protein>